<comment type="similarity">
    <text evidence="2">Belongs to the syndecan proteoglycan family.</text>
</comment>
<keyword evidence="7" id="KW-0325">Glycoprotein</keyword>
<accession>A0A7R8WAB4</accession>
<evidence type="ECO:0000256" key="1">
    <source>
        <dbReference type="ARBA" id="ARBA00004479"/>
    </source>
</evidence>
<evidence type="ECO:0000256" key="6">
    <source>
        <dbReference type="ARBA" id="ARBA00023136"/>
    </source>
</evidence>
<dbReference type="AlphaFoldDB" id="A0A7R8WAB4"/>
<evidence type="ECO:0000256" key="3">
    <source>
        <dbReference type="ARBA" id="ARBA00022692"/>
    </source>
</evidence>
<dbReference type="PANTHER" id="PTHR10915:SF1">
    <property type="entry name" value="SYNDECAN"/>
    <property type="match status" value="1"/>
</dbReference>
<feature type="region of interest" description="Disordered" evidence="9">
    <location>
        <begin position="37"/>
        <end position="79"/>
    </location>
</feature>
<name>A0A7R8WAB4_9CRUS</name>
<feature type="region of interest" description="Disordered" evidence="9">
    <location>
        <begin position="128"/>
        <end position="277"/>
    </location>
</feature>
<feature type="domain" description="Syndecan/Neurexin" evidence="11">
    <location>
        <begin position="283"/>
        <end position="341"/>
    </location>
</feature>
<feature type="compositionally biased region" description="Acidic residues" evidence="9">
    <location>
        <begin position="149"/>
        <end position="165"/>
    </location>
</feature>
<dbReference type="InterPro" id="IPR001050">
    <property type="entry name" value="Syndecan"/>
</dbReference>
<dbReference type="InterPro" id="IPR027789">
    <property type="entry name" value="Syndecan/Neurexin_dom"/>
</dbReference>
<keyword evidence="8" id="KW-0357">Heparan sulfate</keyword>
<keyword evidence="6 10" id="KW-0472">Membrane</keyword>
<dbReference type="GO" id="GO:0016477">
    <property type="term" value="P:cell migration"/>
    <property type="evidence" value="ECO:0007669"/>
    <property type="project" value="TreeGrafter"/>
</dbReference>
<dbReference type="GO" id="GO:0009986">
    <property type="term" value="C:cell surface"/>
    <property type="evidence" value="ECO:0007669"/>
    <property type="project" value="TreeGrafter"/>
</dbReference>
<evidence type="ECO:0000256" key="10">
    <source>
        <dbReference type="SAM" id="Phobius"/>
    </source>
</evidence>
<protein>
    <recommendedName>
        <fullName evidence="11">Syndecan/Neurexin domain-containing protein</fullName>
    </recommendedName>
</protein>
<dbReference type="GO" id="GO:0016020">
    <property type="term" value="C:membrane"/>
    <property type="evidence" value="ECO:0007669"/>
    <property type="project" value="UniProtKB-SubCell"/>
</dbReference>
<dbReference type="Pfam" id="PF01034">
    <property type="entry name" value="Syndecan"/>
    <property type="match status" value="1"/>
</dbReference>
<proteinExistence type="inferred from homology"/>
<evidence type="ECO:0000256" key="7">
    <source>
        <dbReference type="ARBA" id="ARBA00023180"/>
    </source>
</evidence>
<evidence type="ECO:0000256" key="8">
    <source>
        <dbReference type="ARBA" id="ARBA00023207"/>
    </source>
</evidence>
<dbReference type="PANTHER" id="PTHR10915">
    <property type="entry name" value="SYNDECAN"/>
    <property type="match status" value="1"/>
</dbReference>
<evidence type="ECO:0000256" key="5">
    <source>
        <dbReference type="ARBA" id="ARBA00022989"/>
    </source>
</evidence>
<keyword evidence="3 10" id="KW-0812">Transmembrane</keyword>
<organism evidence="12">
    <name type="scientific">Cyprideis torosa</name>
    <dbReference type="NCBI Taxonomy" id="163714"/>
    <lineage>
        <taxon>Eukaryota</taxon>
        <taxon>Metazoa</taxon>
        <taxon>Ecdysozoa</taxon>
        <taxon>Arthropoda</taxon>
        <taxon>Crustacea</taxon>
        <taxon>Oligostraca</taxon>
        <taxon>Ostracoda</taxon>
        <taxon>Podocopa</taxon>
        <taxon>Podocopida</taxon>
        <taxon>Cytherocopina</taxon>
        <taxon>Cytheroidea</taxon>
        <taxon>Cytherideidae</taxon>
        <taxon>Cyprideis</taxon>
    </lineage>
</organism>
<feature type="transmembrane region" description="Helical" evidence="10">
    <location>
        <begin position="290"/>
        <end position="314"/>
    </location>
</feature>
<keyword evidence="5 10" id="KW-1133">Transmembrane helix</keyword>
<sequence>MGPLQYVEGGKHCVSKLYCVSKLFCVSLGRNHEPGYGNSYWDAQEGSGDSYNDVERGGGAADKKQTAGTRTEVEETKGKGLGRARVPFARLVVIDDVRTAGSGDWSPKSTAVDGRTDDEDFARVYTRTNTDEVEGSGEGLDEVKGSGEGLDEVEGSGEGLDEVEGSGEGLDEVKGSGDGGYDDKDDSWGRPGGADVWGKPKKEDSGSYGTVVYGKDDTSDGFDVGGPIDTGAANIPDLYSPMETPETKQENSGIEPPSHTPPSSGDGSRDGLAEEAPAERPASFFAQPGILAAVIGGAVVGLLCTTLLVMYIVYRMRKMDEGSYPLDNSHKAMAYKSSNEFYA</sequence>
<keyword evidence="4" id="KW-0654">Proteoglycan</keyword>
<dbReference type="OrthoDB" id="10044468at2759"/>
<reference evidence="12" key="1">
    <citation type="submission" date="2020-11" db="EMBL/GenBank/DDBJ databases">
        <authorList>
            <person name="Tran Van P."/>
        </authorList>
    </citation>
    <scope>NUCLEOTIDE SEQUENCE</scope>
</reference>
<evidence type="ECO:0000256" key="2">
    <source>
        <dbReference type="ARBA" id="ARBA00005343"/>
    </source>
</evidence>
<evidence type="ECO:0000313" key="12">
    <source>
        <dbReference type="EMBL" id="CAD7227898.1"/>
    </source>
</evidence>
<evidence type="ECO:0000256" key="4">
    <source>
        <dbReference type="ARBA" id="ARBA00022974"/>
    </source>
</evidence>
<gene>
    <name evidence="12" type="ORF">CTOB1V02_LOCUS5792</name>
</gene>
<evidence type="ECO:0000256" key="9">
    <source>
        <dbReference type="SAM" id="MobiDB-lite"/>
    </source>
</evidence>
<comment type="subcellular location">
    <subcellularLocation>
        <location evidence="1">Membrane</location>
        <topology evidence="1">Single-pass type I membrane protein</topology>
    </subcellularLocation>
</comment>
<feature type="compositionally biased region" description="Basic and acidic residues" evidence="9">
    <location>
        <begin position="53"/>
        <end position="78"/>
    </location>
</feature>
<dbReference type="EMBL" id="OB661300">
    <property type="protein sequence ID" value="CAD7227898.1"/>
    <property type="molecule type" value="Genomic_DNA"/>
</dbReference>
<evidence type="ECO:0000259" key="11">
    <source>
        <dbReference type="Pfam" id="PF01034"/>
    </source>
</evidence>